<sequence>MSLKSDAVIERIRARLGKVDPAKRELTNIYKCRITVGGKVVKTWIMDLKNVNLYEGDDSAECTLVCDDQAFADMADKKMEPKQALEKGQLSVDGEMELAMKLLPYIASI</sequence>
<feature type="domain" description="SCP2" evidence="1">
    <location>
        <begin position="12"/>
        <end position="102"/>
    </location>
</feature>
<dbReference type="Proteomes" id="UP000594454">
    <property type="component" value="Chromosome 3"/>
</dbReference>
<dbReference type="InParanoid" id="A0A7R8UP24"/>
<dbReference type="InterPro" id="IPR003033">
    <property type="entry name" value="SCP2_sterol-bd_dom"/>
</dbReference>
<evidence type="ECO:0000313" key="2">
    <source>
        <dbReference type="EMBL" id="CAD7084389.1"/>
    </source>
</evidence>
<evidence type="ECO:0000259" key="1">
    <source>
        <dbReference type="Pfam" id="PF02036"/>
    </source>
</evidence>
<evidence type="ECO:0000313" key="3">
    <source>
        <dbReference type="Proteomes" id="UP000594454"/>
    </source>
</evidence>
<reference evidence="2 3" key="1">
    <citation type="submission" date="2020-11" db="EMBL/GenBank/DDBJ databases">
        <authorList>
            <person name="Wallbank WR R."/>
            <person name="Pardo Diaz C."/>
            <person name="Kozak K."/>
            <person name="Martin S."/>
            <person name="Jiggins C."/>
            <person name="Moest M."/>
            <person name="Warren A I."/>
            <person name="Generalovic N T."/>
            <person name="Byers J.R.P. K."/>
            <person name="Montejo-Kovacevich G."/>
            <person name="Yen C E."/>
        </authorList>
    </citation>
    <scope>NUCLEOTIDE SEQUENCE [LARGE SCALE GENOMIC DNA]</scope>
</reference>
<dbReference type="PANTHER" id="PTHR10094">
    <property type="entry name" value="STEROL CARRIER PROTEIN 2 SCP-2 FAMILY PROTEIN"/>
    <property type="match status" value="1"/>
</dbReference>
<dbReference type="SUPFAM" id="SSF55718">
    <property type="entry name" value="SCP-like"/>
    <property type="match status" value="1"/>
</dbReference>
<dbReference type="InterPro" id="IPR036527">
    <property type="entry name" value="SCP2_sterol-bd_dom_sf"/>
</dbReference>
<dbReference type="PANTHER" id="PTHR10094:SF32">
    <property type="entry name" value="EUCALYPTUS, ISOFORM B"/>
    <property type="match status" value="1"/>
</dbReference>
<gene>
    <name evidence="2" type="ORF">HERILL_LOCUS7284</name>
</gene>
<keyword evidence="3" id="KW-1185">Reference proteome</keyword>
<dbReference type="GO" id="GO:0005829">
    <property type="term" value="C:cytosol"/>
    <property type="evidence" value="ECO:0007669"/>
    <property type="project" value="TreeGrafter"/>
</dbReference>
<proteinExistence type="predicted"/>
<organism evidence="2 3">
    <name type="scientific">Hermetia illucens</name>
    <name type="common">Black soldier fly</name>
    <dbReference type="NCBI Taxonomy" id="343691"/>
    <lineage>
        <taxon>Eukaryota</taxon>
        <taxon>Metazoa</taxon>
        <taxon>Ecdysozoa</taxon>
        <taxon>Arthropoda</taxon>
        <taxon>Hexapoda</taxon>
        <taxon>Insecta</taxon>
        <taxon>Pterygota</taxon>
        <taxon>Neoptera</taxon>
        <taxon>Endopterygota</taxon>
        <taxon>Diptera</taxon>
        <taxon>Brachycera</taxon>
        <taxon>Stratiomyomorpha</taxon>
        <taxon>Stratiomyidae</taxon>
        <taxon>Hermetiinae</taxon>
        <taxon>Hermetia</taxon>
    </lineage>
</organism>
<name>A0A7R8UP24_HERIL</name>
<accession>A0A7R8UP24</accession>
<dbReference type="Gene3D" id="3.30.1050.10">
    <property type="entry name" value="SCP2 sterol-binding domain"/>
    <property type="match status" value="1"/>
</dbReference>
<dbReference type="AlphaFoldDB" id="A0A7R8UP24"/>
<protein>
    <recommendedName>
        <fullName evidence="1">SCP2 domain-containing protein</fullName>
    </recommendedName>
</protein>
<dbReference type="Pfam" id="PF02036">
    <property type="entry name" value="SCP2"/>
    <property type="match status" value="1"/>
</dbReference>
<dbReference type="EMBL" id="LR899011">
    <property type="protein sequence ID" value="CAD7084389.1"/>
    <property type="molecule type" value="Genomic_DNA"/>
</dbReference>
<dbReference type="OrthoDB" id="10265837at2759"/>